<evidence type="ECO:0000256" key="8">
    <source>
        <dbReference type="ARBA" id="ARBA00023047"/>
    </source>
</evidence>
<evidence type="ECO:0000259" key="16">
    <source>
        <dbReference type="Pfam" id="PF02563"/>
    </source>
</evidence>
<accession>A0A7D7S9D0</accession>
<feature type="domain" description="Polysaccharide export protein N-terminal" evidence="16">
    <location>
        <begin position="77"/>
        <end position="159"/>
    </location>
</feature>
<keyword evidence="13" id="KW-0998">Cell outer membrane</keyword>
<keyword evidence="5" id="KW-0762">Sugar transport</keyword>
<dbReference type="Gene3D" id="3.30.1950.10">
    <property type="entry name" value="wza like domain"/>
    <property type="match status" value="1"/>
</dbReference>
<keyword evidence="4" id="KW-1134">Transmembrane beta strand</keyword>
<dbReference type="Gene3D" id="3.10.560.10">
    <property type="entry name" value="Outer membrane lipoprotein wza domain like"/>
    <property type="match status" value="2"/>
</dbReference>
<dbReference type="RefSeq" id="WP_182122995.1">
    <property type="nucleotide sequence ID" value="NZ_CP059567.1"/>
</dbReference>
<dbReference type="Pfam" id="PF22461">
    <property type="entry name" value="SLBB_2"/>
    <property type="match status" value="2"/>
</dbReference>
<gene>
    <name evidence="19" type="ORF">H3L94_05470</name>
</gene>
<dbReference type="Pfam" id="PF18412">
    <property type="entry name" value="Wza_C"/>
    <property type="match status" value="1"/>
</dbReference>
<dbReference type="AlphaFoldDB" id="A0A7D7S9D0"/>
<name>A0A7D7S9D0_9NEIS</name>
<dbReference type="EMBL" id="CP059567">
    <property type="protein sequence ID" value="QMT41471.1"/>
    <property type="molecule type" value="Genomic_DNA"/>
</dbReference>
<dbReference type="InterPro" id="IPR040716">
    <property type="entry name" value="Wza_C"/>
</dbReference>
<dbReference type="InterPro" id="IPR003715">
    <property type="entry name" value="Poly_export_N"/>
</dbReference>
<protein>
    <submittedName>
        <fullName evidence="19">Polysaccharide biosynthesis/export family protein</fullName>
    </submittedName>
</protein>
<proteinExistence type="inferred from homology"/>
<evidence type="ECO:0000259" key="18">
    <source>
        <dbReference type="Pfam" id="PF22461"/>
    </source>
</evidence>
<keyword evidence="14" id="KW-0449">Lipoprotein</keyword>
<evidence type="ECO:0000256" key="10">
    <source>
        <dbReference type="ARBA" id="ARBA00023114"/>
    </source>
</evidence>
<feature type="domain" description="SLBB" evidence="18">
    <location>
        <begin position="250"/>
        <end position="338"/>
    </location>
</feature>
<evidence type="ECO:0000256" key="1">
    <source>
        <dbReference type="ARBA" id="ARBA00004571"/>
    </source>
</evidence>
<dbReference type="PROSITE" id="PS51257">
    <property type="entry name" value="PROKAR_LIPOPROTEIN"/>
    <property type="match status" value="1"/>
</dbReference>
<dbReference type="GO" id="GO:0009279">
    <property type="term" value="C:cell outer membrane"/>
    <property type="evidence" value="ECO:0007669"/>
    <property type="project" value="UniProtKB-SubCell"/>
</dbReference>
<keyword evidence="10" id="KW-0626">Porin</keyword>
<keyword evidence="9" id="KW-0406">Ion transport</keyword>
<evidence type="ECO:0000256" key="14">
    <source>
        <dbReference type="ARBA" id="ARBA00023288"/>
    </source>
</evidence>
<dbReference type="InterPro" id="IPR049712">
    <property type="entry name" value="Poly_export"/>
</dbReference>
<dbReference type="PANTHER" id="PTHR33619:SF3">
    <property type="entry name" value="POLYSACCHARIDE EXPORT PROTEIN GFCE-RELATED"/>
    <property type="match status" value="1"/>
</dbReference>
<dbReference type="Proteomes" id="UP000514752">
    <property type="component" value="Chromosome"/>
</dbReference>
<comment type="subcellular location">
    <subcellularLocation>
        <location evidence="1">Cell outer membrane</location>
        <topology evidence="1">Multi-pass membrane protein</topology>
    </subcellularLocation>
</comment>
<keyword evidence="8" id="KW-0625">Polysaccharide transport</keyword>
<feature type="domain" description="Outer-membrane lipoprotein Wza C-terminal" evidence="17">
    <location>
        <begin position="341"/>
        <end position="357"/>
    </location>
</feature>
<keyword evidence="6" id="KW-0812">Transmembrane</keyword>
<dbReference type="GO" id="GO:0046930">
    <property type="term" value="C:pore complex"/>
    <property type="evidence" value="ECO:0007669"/>
    <property type="project" value="UniProtKB-KW"/>
</dbReference>
<organism evidence="19 20">
    <name type="scientific">Neisseria shayeganii</name>
    <dbReference type="NCBI Taxonomy" id="607712"/>
    <lineage>
        <taxon>Bacteria</taxon>
        <taxon>Pseudomonadati</taxon>
        <taxon>Pseudomonadota</taxon>
        <taxon>Betaproteobacteria</taxon>
        <taxon>Neisseriales</taxon>
        <taxon>Neisseriaceae</taxon>
        <taxon>Neisseria</taxon>
    </lineage>
</organism>
<keyword evidence="11" id="KW-0472">Membrane</keyword>
<evidence type="ECO:0000256" key="4">
    <source>
        <dbReference type="ARBA" id="ARBA00022452"/>
    </source>
</evidence>
<evidence type="ECO:0000256" key="15">
    <source>
        <dbReference type="SAM" id="SignalP"/>
    </source>
</evidence>
<evidence type="ECO:0000256" key="9">
    <source>
        <dbReference type="ARBA" id="ARBA00023065"/>
    </source>
</evidence>
<dbReference type="KEGG" id="nsg:H3L94_05470"/>
<evidence type="ECO:0000256" key="6">
    <source>
        <dbReference type="ARBA" id="ARBA00022692"/>
    </source>
</evidence>
<reference evidence="19 20" key="1">
    <citation type="submission" date="2020-07" db="EMBL/GenBank/DDBJ databases">
        <title>Genomic diversity of species in the Neisseriaceae family.</title>
        <authorList>
            <person name="Vincent A.T."/>
            <person name="Bernet E."/>
            <person name="Veyrier F.J."/>
        </authorList>
    </citation>
    <scope>NUCLEOTIDE SEQUENCE [LARGE SCALE GENOMIC DNA]</scope>
    <source>
        <strain evidence="19 20">DSM 22244</strain>
    </source>
</reference>
<dbReference type="GO" id="GO:0015159">
    <property type="term" value="F:polysaccharide transmembrane transporter activity"/>
    <property type="evidence" value="ECO:0007669"/>
    <property type="project" value="InterPro"/>
</dbReference>
<dbReference type="Gene3D" id="1.20.5.70">
    <property type="match status" value="1"/>
</dbReference>
<dbReference type="Pfam" id="PF02563">
    <property type="entry name" value="Poly_export"/>
    <property type="match status" value="1"/>
</dbReference>
<dbReference type="NCBIfam" id="NF011658">
    <property type="entry name" value="PRK15078.1"/>
    <property type="match status" value="1"/>
</dbReference>
<comment type="similarity">
    <text evidence="2">Belongs to the BexD/CtrA/VexA family.</text>
</comment>
<evidence type="ECO:0000313" key="20">
    <source>
        <dbReference type="Proteomes" id="UP000514752"/>
    </source>
</evidence>
<sequence length="367" mass="39608">MKSTKVVCLGVAAALSLSACTGSNLSIGSKTVVLQNDSHIPLDNWVAVYPITLSLVNDLRAPKVYSSRNPALEQQSAHYRYRIGNGDVLNITVWDYPQNGGNRSEQAAGGGTWVDEQGHIFYPLAGKIYVRGKTLAEVQSLITQRLRRYIRNPQVDVNIAQFRSQKISVAGAVNKPGQLPITNVPMTLLDAVNLAGGFSEQANISAIKWTHQGVDHTISLTDIVRHGNLAQNRLLADGDIVYVPPVTDAKVHVMGEVGKQQTLSMGSNGLNLTEALGMAEGLNQQSARATGVFVVRNQATQTENGLKPIAVYQLNLADASAFALGTQFKLQPDDVVYVTTAPITRWNRVMTQIVPSIANLVGIGRAF</sequence>
<evidence type="ECO:0000259" key="17">
    <source>
        <dbReference type="Pfam" id="PF18412"/>
    </source>
</evidence>
<keyword evidence="3" id="KW-0813">Transport</keyword>
<dbReference type="GO" id="GO:0006811">
    <property type="term" value="P:monoatomic ion transport"/>
    <property type="evidence" value="ECO:0007669"/>
    <property type="project" value="UniProtKB-KW"/>
</dbReference>
<keyword evidence="7 15" id="KW-0732">Signal</keyword>
<evidence type="ECO:0000256" key="5">
    <source>
        <dbReference type="ARBA" id="ARBA00022597"/>
    </source>
</evidence>
<dbReference type="PANTHER" id="PTHR33619">
    <property type="entry name" value="POLYSACCHARIDE EXPORT PROTEIN GFCE-RELATED"/>
    <property type="match status" value="1"/>
</dbReference>
<dbReference type="InterPro" id="IPR054765">
    <property type="entry name" value="SLBB_dom"/>
</dbReference>
<feature type="chain" id="PRO_5028035717" evidence="15">
    <location>
        <begin position="20"/>
        <end position="367"/>
    </location>
</feature>
<evidence type="ECO:0000256" key="11">
    <source>
        <dbReference type="ARBA" id="ARBA00023136"/>
    </source>
</evidence>
<evidence type="ECO:0000313" key="19">
    <source>
        <dbReference type="EMBL" id="QMT41471.1"/>
    </source>
</evidence>
<feature type="domain" description="SLBB" evidence="18">
    <location>
        <begin position="165"/>
        <end position="243"/>
    </location>
</feature>
<evidence type="ECO:0000256" key="2">
    <source>
        <dbReference type="ARBA" id="ARBA00009450"/>
    </source>
</evidence>
<keyword evidence="12" id="KW-0564">Palmitate</keyword>
<feature type="signal peptide" evidence="15">
    <location>
        <begin position="1"/>
        <end position="19"/>
    </location>
</feature>
<evidence type="ECO:0000256" key="3">
    <source>
        <dbReference type="ARBA" id="ARBA00022448"/>
    </source>
</evidence>
<evidence type="ECO:0000256" key="12">
    <source>
        <dbReference type="ARBA" id="ARBA00023139"/>
    </source>
</evidence>
<evidence type="ECO:0000256" key="13">
    <source>
        <dbReference type="ARBA" id="ARBA00023237"/>
    </source>
</evidence>
<dbReference type="GO" id="GO:0015288">
    <property type="term" value="F:porin activity"/>
    <property type="evidence" value="ECO:0007669"/>
    <property type="project" value="UniProtKB-KW"/>
</dbReference>
<evidence type="ECO:0000256" key="7">
    <source>
        <dbReference type="ARBA" id="ARBA00022729"/>
    </source>
</evidence>